<feature type="region of interest" description="Disordered" evidence="1">
    <location>
        <begin position="516"/>
        <end position="547"/>
    </location>
</feature>
<dbReference type="OrthoDB" id="3010354at2759"/>
<feature type="compositionally biased region" description="Polar residues" evidence="1">
    <location>
        <begin position="535"/>
        <end position="547"/>
    </location>
</feature>
<evidence type="ECO:0000256" key="1">
    <source>
        <dbReference type="SAM" id="MobiDB-lite"/>
    </source>
</evidence>
<reference evidence="2" key="1">
    <citation type="journal article" date="2020" name="Nat. Commun.">
        <title>Large-scale genome sequencing of mycorrhizal fungi provides insights into the early evolution of symbiotic traits.</title>
        <authorList>
            <person name="Miyauchi S."/>
            <person name="Kiss E."/>
            <person name="Kuo A."/>
            <person name="Drula E."/>
            <person name="Kohler A."/>
            <person name="Sanchez-Garcia M."/>
            <person name="Morin E."/>
            <person name="Andreopoulos B."/>
            <person name="Barry K.W."/>
            <person name="Bonito G."/>
            <person name="Buee M."/>
            <person name="Carver A."/>
            <person name="Chen C."/>
            <person name="Cichocki N."/>
            <person name="Clum A."/>
            <person name="Culley D."/>
            <person name="Crous P.W."/>
            <person name="Fauchery L."/>
            <person name="Girlanda M."/>
            <person name="Hayes R.D."/>
            <person name="Keri Z."/>
            <person name="LaButti K."/>
            <person name="Lipzen A."/>
            <person name="Lombard V."/>
            <person name="Magnuson J."/>
            <person name="Maillard F."/>
            <person name="Murat C."/>
            <person name="Nolan M."/>
            <person name="Ohm R.A."/>
            <person name="Pangilinan J."/>
            <person name="Pereira M.F."/>
            <person name="Perotto S."/>
            <person name="Peter M."/>
            <person name="Pfister S."/>
            <person name="Riley R."/>
            <person name="Sitrit Y."/>
            <person name="Stielow J.B."/>
            <person name="Szollosi G."/>
            <person name="Zifcakova L."/>
            <person name="Stursova M."/>
            <person name="Spatafora J.W."/>
            <person name="Tedersoo L."/>
            <person name="Vaario L.M."/>
            <person name="Yamada A."/>
            <person name="Yan M."/>
            <person name="Wang P."/>
            <person name="Xu J."/>
            <person name="Bruns T."/>
            <person name="Baldrian P."/>
            <person name="Vilgalys R."/>
            <person name="Dunand C."/>
            <person name="Henrissat B."/>
            <person name="Grigoriev I.V."/>
            <person name="Hibbett D."/>
            <person name="Nagy L.G."/>
            <person name="Martin F.M."/>
        </authorList>
    </citation>
    <scope>NUCLEOTIDE SEQUENCE</scope>
    <source>
        <strain evidence="2">UH-Tt-Lm1</strain>
    </source>
</reference>
<dbReference type="Proteomes" id="UP000736335">
    <property type="component" value="Unassembled WGS sequence"/>
</dbReference>
<organism evidence="2 3">
    <name type="scientific">Thelephora terrestris</name>
    <dbReference type="NCBI Taxonomy" id="56493"/>
    <lineage>
        <taxon>Eukaryota</taxon>
        <taxon>Fungi</taxon>
        <taxon>Dikarya</taxon>
        <taxon>Basidiomycota</taxon>
        <taxon>Agaricomycotina</taxon>
        <taxon>Agaricomycetes</taxon>
        <taxon>Thelephorales</taxon>
        <taxon>Thelephoraceae</taxon>
        <taxon>Thelephora</taxon>
    </lineage>
</organism>
<feature type="region of interest" description="Disordered" evidence="1">
    <location>
        <begin position="967"/>
        <end position="986"/>
    </location>
</feature>
<accession>A0A9P6HNW4</accession>
<gene>
    <name evidence="2" type="ORF">BJ322DRAFT_1015928</name>
</gene>
<feature type="compositionally biased region" description="Basic and acidic residues" evidence="1">
    <location>
        <begin position="1001"/>
        <end position="1018"/>
    </location>
</feature>
<dbReference type="EMBL" id="WIUZ02000001">
    <property type="protein sequence ID" value="KAF9791998.1"/>
    <property type="molecule type" value="Genomic_DNA"/>
</dbReference>
<protein>
    <submittedName>
        <fullName evidence="2">Uncharacterized protein</fullName>
    </submittedName>
</protein>
<feature type="compositionally biased region" description="Basic and acidic residues" evidence="1">
    <location>
        <begin position="831"/>
        <end position="855"/>
    </location>
</feature>
<proteinExistence type="predicted"/>
<keyword evidence="3" id="KW-1185">Reference proteome</keyword>
<feature type="compositionally biased region" description="Basic and acidic residues" evidence="1">
    <location>
        <begin position="967"/>
        <end position="976"/>
    </location>
</feature>
<evidence type="ECO:0000313" key="2">
    <source>
        <dbReference type="EMBL" id="KAF9791998.1"/>
    </source>
</evidence>
<feature type="region of interest" description="Disordered" evidence="1">
    <location>
        <begin position="806"/>
        <end position="858"/>
    </location>
</feature>
<sequence length="1018" mass="113663">MGVTWKTPEQNVFIEQHLPSFNQHSAAGTVKSMFWPGLFDEWFKNWPLPEPSPELVEKHGSIEVAKKVARTTKIEQVKRVFRTTTDDATGGRRNLRLEGIPRRKQSEVQAYMSLYYQARIRDTVRDRWTKAGIPNMDFSRGAPEIPDDQIDPRDSALLKDQDIPLCFKNHIARELYETEEETIKAVVRSKRDEEALIKTAYDVDEEDRLELVREYHKNVSSLKKNMATVLKNVEQKCGGKGIVWLACPTPSVGGRPVGHFQSVGETIDGKDFEAFIGTEKANEFKQLFSAWIHKIYPTSDWPFFSFAGLTPTATAEDDQVLANAIPSPSGSTPSDEPRTLPNPCDITLKQFNTSQSGTALDLTGLVSNLPDIMLTEPSNMSDELNAFGIQPGASPPPPSLDFTLSNSVFDSLDALSDQLDASALPSSPNLFAQFDHLNISPNLADTTFEWPNPTQLGVTLNHQDIIADPLDTVPPYLGHMSGWFDTLAGQQSNTVLAPQPGVSLLPIMTATLQSETHFDLPPPIPTSTRPRLAGRSQTVSRSQPNMTLPSGEVLPRAIVVSQPETLIGIAVEPPWMGKKGTLDFFRETFKLGCLPNVINRWYELENLLGFPDTTPTKFPTTKRPAVIRAFHKNRHSYQRDYGVDVYTLGGEIMEWWAEICPPRGPGVKFGGPTGIYTLIVLMSWWCALLEGKPQKEHADCLRILKDIDRVLLTTINNIKSCPTASTSILPQPRKREGLEDTKNARSATRDGWAGKWSKWSRWNGHSANAINKAVGWIIVRQASSSLPQYLRLCYFNISAPFNTSDNSPYPLPARCDRTQTPSGRKPHRYNGRYESKRVPNDRKYSNQQGKDRRGQAGEFLTREGFLPEMRMIVVDYNRHVFQSGARGGRAADLGWGVILLPRKKGEWESGSWGIHVSARDAARIAELTSLPRLRTVSPESHPITRGRWVTGGPSDLLDCWQTQQEAREEGNAEGGRKRIGYFPTDLMPQNWEKAGNAAWKVGKEGEGKGKGSSDKGRE</sequence>
<reference evidence="2" key="2">
    <citation type="submission" date="2020-11" db="EMBL/GenBank/DDBJ databases">
        <authorList>
            <consortium name="DOE Joint Genome Institute"/>
            <person name="Kuo A."/>
            <person name="Miyauchi S."/>
            <person name="Kiss E."/>
            <person name="Drula E."/>
            <person name="Kohler A."/>
            <person name="Sanchez-Garcia M."/>
            <person name="Andreopoulos B."/>
            <person name="Barry K.W."/>
            <person name="Bonito G."/>
            <person name="Buee M."/>
            <person name="Carver A."/>
            <person name="Chen C."/>
            <person name="Cichocki N."/>
            <person name="Clum A."/>
            <person name="Culley D."/>
            <person name="Crous P.W."/>
            <person name="Fauchery L."/>
            <person name="Girlanda M."/>
            <person name="Hayes R."/>
            <person name="Keri Z."/>
            <person name="Labutti K."/>
            <person name="Lipzen A."/>
            <person name="Lombard V."/>
            <person name="Magnuson J."/>
            <person name="Maillard F."/>
            <person name="Morin E."/>
            <person name="Murat C."/>
            <person name="Nolan M."/>
            <person name="Ohm R."/>
            <person name="Pangilinan J."/>
            <person name="Pereira M."/>
            <person name="Perotto S."/>
            <person name="Peter M."/>
            <person name="Riley R."/>
            <person name="Sitrit Y."/>
            <person name="Stielow B."/>
            <person name="Szollosi G."/>
            <person name="Zifcakova L."/>
            <person name="Stursova M."/>
            <person name="Spatafora J.W."/>
            <person name="Tedersoo L."/>
            <person name="Vaario L.-M."/>
            <person name="Yamada A."/>
            <person name="Yan M."/>
            <person name="Wang P."/>
            <person name="Xu J."/>
            <person name="Bruns T."/>
            <person name="Baldrian P."/>
            <person name="Vilgalys R."/>
            <person name="Henrissat B."/>
            <person name="Grigoriev I.V."/>
            <person name="Hibbett D."/>
            <person name="Nagy L.G."/>
            <person name="Martin F.M."/>
        </authorList>
    </citation>
    <scope>NUCLEOTIDE SEQUENCE</scope>
    <source>
        <strain evidence="2">UH-Tt-Lm1</strain>
    </source>
</reference>
<dbReference type="AlphaFoldDB" id="A0A9P6HNW4"/>
<feature type="region of interest" description="Disordered" evidence="1">
    <location>
        <begin position="726"/>
        <end position="751"/>
    </location>
</feature>
<feature type="region of interest" description="Disordered" evidence="1">
    <location>
        <begin position="995"/>
        <end position="1018"/>
    </location>
</feature>
<evidence type="ECO:0000313" key="3">
    <source>
        <dbReference type="Proteomes" id="UP000736335"/>
    </source>
</evidence>
<feature type="compositionally biased region" description="Basic and acidic residues" evidence="1">
    <location>
        <begin position="733"/>
        <end position="743"/>
    </location>
</feature>
<comment type="caution">
    <text evidence="2">The sequence shown here is derived from an EMBL/GenBank/DDBJ whole genome shotgun (WGS) entry which is preliminary data.</text>
</comment>
<name>A0A9P6HNW4_9AGAM</name>